<dbReference type="InterPro" id="IPR032808">
    <property type="entry name" value="DoxX"/>
</dbReference>
<evidence type="ECO:0000313" key="7">
    <source>
        <dbReference type="Proteomes" id="UP000005938"/>
    </source>
</evidence>
<dbReference type="Pfam" id="PF07681">
    <property type="entry name" value="DoxX"/>
    <property type="match status" value="1"/>
</dbReference>
<feature type="transmembrane region" description="Helical" evidence="5">
    <location>
        <begin position="108"/>
        <end position="126"/>
    </location>
</feature>
<keyword evidence="7" id="KW-1185">Reference proteome</keyword>
<dbReference type="RefSeq" id="WP_008239417.1">
    <property type="nucleotide sequence ID" value="NZ_AJJU01000010.1"/>
</dbReference>
<protein>
    <submittedName>
        <fullName evidence="6">DoxX family protein</fullName>
    </submittedName>
</protein>
<keyword evidence="2 5" id="KW-0812">Transmembrane</keyword>
<dbReference type="AlphaFoldDB" id="I0WDQ6"/>
<dbReference type="EMBL" id="AJJU01000010">
    <property type="protein sequence ID" value="EID74522.1"/>
    <property type="molecule type" value="Genomic_DNA"/>
</dbReference>
<gene>
    <name evidence="6" type="ORF">W5A_08327</name>
</gene>
<organism evidence="6 7">
    <name type="scientific">Imtechella halotolerans K1</name>
    <dbReference type="NCBI Taxonomy" id="946077"/>
    <lineage>
        <taxon>Bacteria</taxon>
        <taxon>Pseudomonadati</taxon>
        <taxon>Bacteroidota</taxon>
        <taxon>Flavobacteriia</taxon>
        <taxon>Flavobacteriales</taxon>
        <taxon>Flavobacteriaceae</taxon>
        <taxon>Imtechella</taxon>
    </lineage>
</organism>
<dbReference type="GO" id="GO:0016020">
    <property type="term" value="C:membrane"/>
    <property type="evidence" value="ECO:0007669"/>
    <property type="project" value="UniProtKB-SubCell"/>
</dbReference>
<comment type="subcellular location">
    <subcellularLocation>
        <location evidence="1">Membrane</location>
        <topology evidence="1">Multi-pass membrane protein</topology>
    </subcellularLocation>
</comment>
<feature type="transmembrane region" description="Helical" evidence="5">
    <location>
        <begin position="12"/>
        <end position="34"/>
    </location>
</feature>
<dbReference type="eggNOG" id="COG2259">
    <property type="taxonomic scope" value="Bacteria"/>
</dbReference>
<name>I0WDQ6_9FLAO</name>
<reference evidence="6 7" key="1">
    <citation type="journal article" date="2012" name="J. Bacteriol.">
        <title>Genome Sequence of the Halotolerant Bacterium Imtechella halotolerans K1T.</title>
        <authorList>
            <person name="Kumar S."/>
            <person name="Vikram S."/>
            <person name="Subramanian S."/>
            <person name="Raghava G.P."/>
            <person name="Pinnaka A.K."/>
        </authorList>
    </citation>
    <scope>NUCLEOTIDE SEQUENCE [LARGE SCALE GENOMIC DNA]</scope>
    <source>
        <strain evidence="6 7">K1</strain>
    </source>
</reference>
<evidence type="ECO:0000256" key="4">
    <source>
        <dbReference type="ARBA" id="ARBA00023136"/>
    </source>
</evidence>
<dbReference type="STRING" id="946077.W5A_08327"/>
<evidence type="ECO:0000256" key="5">
    <source>
        <dbReference type="SAM" id="Phobius"/>
    </source>
</evidence>
<keyword evidence="4 5" id="KW-0472">Membrane</keyword>
<sequence length="134" mass="14652">MKNTEEYQINYTSILILRIATSSIFIVASLSHLFQIEKTVNRIAQAKFGFIGQLLGPPEIAVVASGILMLISGLSLALGYKTRYAAILLIAILIPITITIQVGQLTTLGPLFKNVAILGGLLFFTMNPKFKKQK</sequence>
<comment type="caution">
    <text evidence="6">The sequence shown here is derived from an EMBL/GenBank/DDBJ whole genome shotgun (WGS) entry which is preliminary data.</text>
</comment>
<feature type="transmembrane region" description="Helical" evidence="5">
    <location>
        <begin position="54"/>
        <end position="77"/>
    </location>
</feature>
<dbReference type="OrthoDB" id="7425328at2"/>
<feature type="transmembrane region" description="Helical" evidence="5">
    <location>
        <begin position="84"/>
        <end position="102"/>
    </location>
</feature>
<evidence type="ECO:0000256" key="2">
    <source>
        <dbReference type="ARBA" id="ARBA00022692"/>
    </source>
</evidence>
<proteinExistence type="predicted"/>
<evidence type="ECO:0000313" key="6">
    <source>
        <dbReference type="EMBL" id="EID74522.1"/>
    </source>
</evidence>
<dbReference type="PATRIC" id="fig|946077.3.peg.1688"/>
<keyword evidence="3 5" id="KW-1133">Transmembrane helix</keyword>
<dbReference type="Proteomes" id="UP000005938">
    <property type="component" value="Unassembled WGS sequence"/>
</dbReference>
<evidence type="ECO:0000256" key="1">
    <source>
        <dbReference type="ARBA" id="ARBA00004141"/>
    </source>
</evidence>
<evidence type="ECO:0000256" key="3">
    <source>
        <dbReference type="ARBA" id="ARBA00022989"/>
    </source>
</evidence>
<accession>I0WDQ6</accession>